<evidence type="ECO:0000256" key="9">
    <source>
        <dbReference type="ARBA" id="ARBA00047639"/>
    </source>
</evidence>
<dbReference type="Pfam" id="PF13393">
    <property type="entry name" value="tRNA-synt_His"/>
    <property type="match status" value="1"/>
</dbReference>
<dbReference type="RefSeq" id="WP_274495196.1">
    <property type="nucleotide sequence ID" value="NZ_CP118166.1"/>
</dbReference>
<feature type="domain" description="Aminoacyl-transfer RNA synthetases class-II family profile" evidence="12">
    <location>
        <begin position="34"/>
        <end position="371"/>
    </location>
</feature>
<dbReference type="Proteomes" id="UP001214043">
    <property type="component" value="Chromosome"/>
</dbReference>
<evidence type="ECO:0000256" key="1">
    <source>
        <dbReference type="ARBA" id="ARBA00008226"/>
    </source>
</evidence>
<dbReference type="Gene3D" id="3.40.50.800">
    <property type="entry name" value="Anticodon-binding domain"/>
    <property type="match status" value="1"/>
</dbReference>
<proteinExistence type="inferred from homology"/>
<gene>
    <name evidence="10 13" type="primary">hisS</name>
    <name evidence="13" type="ORF">PUV54_08445</name>
</gene>
<evidence type="ECO:0000256" key="7">
    <source>
        <dbReference type="ARBA" id="ARBA00022917"/>
    </source>
</evidence>
<dbReference type="AlphaFoldDB" id="A0AAF0CH57"/>
<feature type="binding site" evidence="11">
    <location>
        <position position="137"/>
    </location>
    <ligand>
        <name>L-histidine</name>
        <dbReference type="ChEBI" id="CHEBI:57595"/>
    </ligand>
</feature>
<dbReference type="PANTHER" id="PTHR11476:SF7">
    <property type="entry name" value="HISTIDINE--TRNA LIGASE"/>
    <property type="match status" value="1"/>
</dbReference>
<dbReference type="InterPro" id="IPR015807">
    <property type="entry name" value="His-tRNA-ligase"/>
</dbReference>
<dbReference type="EC" id="6.1.1.21" evidence="10"/>
<dbReference type="GO" id="GO:0005524">
    <property type="term" value="F:ATP binding"/>
    <property type="evidence" value="ECO:0007669"/>
    <property type="project" value="UniProtKB-UniRule"/>
</dbReference>
<comment type="similarity">
    <text evidence="1 10">Belongs to the class-II aminoacyl-tRNA synthetase family.</text>
</comment>
<evidence type="ECO:0000256" key="8">
    <source>
        <dbReference type="ARBA" id="ARBA00023146"/>
    </source>
</evidence>
<keyword evidence="4 10" id="KW-0436">Ligase</keyword>
<dbReference type="SUPFAM" id="SSF55681">
    <property type="entry name" value="Class II aaRS and biotin synthetases"/>
    <property type="match status" value="1"/>
</dbReference>
<keyword evidence="8 10" id="KW-0030">Aminoacyl-tRNA synthetase</keyword>
<dbReference type="InterPro" id="IPR045864">
    <property type="entry name" value="aa-tRNA-synth_II/BPL/LPL"/>
</dbReference>
<dbReference type="PIRSF" id="PIRSF001549">
    <property type="entry name" value="His-tRNA_synth"/>
    <property type="match status" value="1"/>
</dbReference>
<dbReference type="Gene3D" id="3.30.930.10">
    <property type="entry name" value="Bira Bifunctional Protein, Domain 2"/>
    <property type="match status" value="1"/>
</dbReference>
<feature type="binding site" evidence="11">
    <location>
        <begin position="93"/>
        <end position="95"/>
    </location>
    <ligand>
        <name>L-histidine</name>
        <dbReference type="ChEBI" id="CHEBI:57595"/>
    </ligand>
</feature>
<accession>A0AAF0CH57</accession>
<protein>
    <recommendedName>
        <fullName evidence="10">Histidine--tRNA ligase</fullName>
        <ecNumber evidence="10">6.1.1.21</ecNumber>
    </recommendedName>
    <alternativeName>
        <fullName evidence="10">Histidyl-tRNA synthetase</fullName>
        <shortName evidence="10">HisRS</shortName>
    </alternativeName>
</protein>
<keyword evidence="7 10" id="KW-0648">Protein biosynthesis</keyword>
<comment type="subcellular location">
    <subcellularLocation>
        <location evidence="10">Cytoplasm</location>
    </subcellularLocation>
</comment>
<comment type="subunit">
    <text evidence="2 10">Homodimer.</text>
</comment>
<reference evidence="13" key="1">
    <citation type="submission" date="2023-02" db="EMBL/GenBank/DDBJ databases">
        <title>Genome sequence of Hyphococcus flavus.</title>
        <authorList>
            <person name="Rong J.-C."/>
            <person name="Zhao Q."/>
            <person name="Yi M."/>
            <person name="Wu J.-Y."/>
        </authorList>
    </citation>
    <scope>NUCLEOTIDE SEQUENCE</scope>
    <source>
        <strain evidence="13">MCCC 1K03223</strain>
    </source>
</reference>
<feature type="binding site" evidence="11">
    <location>
        <begin position="310"/>
        <end position="311"/>
    </location>
    <ligand>
        <name>L-histidine</name>
        <dbReference type="ChEBI" id="CHEBI:57595"/>
    </ligand>
</feature>
<keyword evidence="3 10" id="KW-0963">Cytoplasm</keyword>
<dbReference type="PROSITE" id="PS50862">
    <property type="entry name" value="AA_TRNA_LIGASE_II"/>
    <property type="match status" value="1"/>
</dbReference>
<dbReference type="InterPro" id="IPR033656">
    <property type="entry name" value="HisRS_anticodon"/>
</dbReference>
<dbReference type="KEGG" id="hfl:PUV54_08445"/>
<evidence type="ECO:0000256" key="10">
    <source>
        <dbReference type="HAMAP-Rule" id="MF_00127"/>
    </source>
</evidence>
<evidence type="ECO:0000256" key="11">
    <source>
        <dbReference type="PIRSR" id="PIRSR001549-1"/>
    </source>
</evidence>
<evidence type="ECO:0000256" key="5">
    <source>
        <dbReference type="ARBA" id="ARBA00022741"/>
    </source>
</evidence>
<dbReference type="InterPro" id="IPR004516">
    <property type="entry name" value="HisRS/HisZ"/>
</dbReference>
<dbReference type="SUPFAM" id="SSF52954">
    <property type="entry name" value="Class II aaRS ABD-related"/>
    <property type="match status" value="1"/>
</dbReference>
<organism evidence="13 14">
    <name type="scientific">Hyphococcus flavus</name>
    <dbReference type="NCBI Taxonomy" id="1866326"/>
    <lineage>
        <taxon>Bacteria</taxon>
        <taxon>Pseudomonadati</taxon>
        <taxon>Pseudomonadota</taxon>
        <taxon>Alphaproteobacteria</taxon>
        <taxon>Parvularculales</taxon>
        <taxon>Parvularculaceae</taxon>
        <taxon>Hyphococcus</taxon>
    </lineage>
</organism>
<evidence type="ECO:0000313" key="14">
    <source>
        <dbReference type="Proteomes" id="UP001214043"/>
    </source>
</evidence>
<dbReference type="CDD" id="cd00859">
    <property type="entry name" value="HisRS_anticodon"/>
    <property type="match status" value="1"/>
</dbReference>
<evidence type="ECO:0000313" key="13">
    <source>
        <dbReference type="EMBL" id="WDI33224.1"/>
    </source>
</evidence>
<evidence type="ECO:0000256" key="3">
    <source>
        <dbReference type="ARBA" id="ARBA00022490"/>
    </source>
</evidence>
<sequence length="498" mass="54790">MTQQKNKKQKTFRPKARIPRGFRDRLGTEIVAEREMLARISAVYEAWGFDPLETPAFEYTDALGKFLPDVDRPNQGVFSLQDDDEQWMSLRYDLTAPLARYVAENYDALPKPFRRYQVGPVWRNEKPGPGRFRQFTQCDADTVGAPAPYADAEICALFGEVIEAAGISTDDFFIRVSNRKIVDGLFEKIGLEGDESLETRLTVMRSMDKFDKFGAKGVALLLGPGRKDESGDFTDGAGLDDAKIETVLSFLQSGPENTTDDPLAVIAKLLGDTKSGVSGLEELNGIKSSIPDFDARGIIFDCSVIRGLDYYTGPVFEAEFKSTLTDAKGRPVQMGSIGGGGRYDGLVKRFKGMEVPAVGVSVGVSRLLAALELKKTGEAATHGPVVVLALEKNQMAEYQKMAAELRTAGIRAEVYLGGSNFAKQLKYADKRAAPIAIIQGEDERNNGEITIKDLVKGAELSKQIEDNKEWREEQPAQFSVKRSELVVSVKKVLAQSQD</sequence>
<dbReference type="Pfam" id="PF03129">
    <property type="entry name" value="HGTP_anticodon"/>
    <property type="match status" value="1"/>
</dbReference>
<evidence type="ECO:0000256" key="2">
    <source>
        <dbReference type="ARBA" id="ARBA00011738"/>
    </source>
</evidence>
<dbReference type="GO" id="GO:0005737">
    <property type="term" value="C:cytoplasm"/>
    <property type="evidence" value="ECO:0007669"/>
    <property type="project" value="UniProtKB-SubCell"/>
</dbReference>
<evidence type="ECO:0000256" key="6">
    <source>
        <dbReference type="ARBA" id="ARBA00022840"/>
    </source>
</evidence>
<dbReference type="InterPro" id="IPR006195">
    <property type="entry name" value="aa-tRNA-synth_II"/>
</dbReference>
<keyword evidence="5 10" id="KW-0547">Nucleotide-binding</keyword>
<dbReference type="CDD" id="cd00773">
    <property type="entry name" value="HisRS-like_core"/>
    <property type="match status" value="1"/>
</dbReference>
<dbReference type="NCBIfam" id="TIGR00442">
    <property type="entry name" value="hisS"/>
    <property type="match status" value="1"/>
</dbReference>
<feature type="binding site" evidence="11">
    <location>
        <position position="306"/>
    </location>
    <ligand>
        <name>L-histidine</name>
        <dbReference type="ChEBI" id="CHEBI:57595"/>
    </ligand>
</feature>
<dbReference type="HAMAP" id="MF_00127">
    <property type="entry name" value="His_tRNA_synth"/>
    <property type="match status" value="1"/>
</dbReference>
<evidence type="ECO:0000256" key="4">
    <source>
        <dbReference type="ARBA" id="ARBA00022598"/>
    </source>
</evidence>
<dbReference type="GO" id="GO:0006427">
    <property type="term" value="P:histidyl-tRNA aminoacylation"/>
    <property type="evidence" value="ECO:0007669"/>
    <property type="project" value="UniProtKB-UniRule"/>
</dbReference>
<evidence type="ECO:0000259" key="12">
    <source>
        <dbReference type="PROSITE" id="PS50862"/>
    </source>
</evidence>
<keyword evidence="14" id="KW-1185">Reference proteome</keyword>
<dbReference type="GO" id="GO:0004821">
    <property type="term" value="F:histidine-tRNA ligase activity"/>
    <property type="evidence" value="ECO:0007669"/>
    <property type="project" value="UniProtKB-UniRule"/>
</dbReference>
<dbReference type="PANTHER" id="PTHR11476">
    <property type="entry name" value="HISTIDYL-TRNA SYNTHETASE"/>
    <property type="match status" value="1"/>
</dbReference>
<dbReference type="EMBL" id="CP118166">
    <property type="protein sequence ID" value="WDI33224.1"/>
    <property type="molecule type" value="Genomic_DNA"/>
</dbReference>
<dbReference type="InterPro" id="IPR036621">
    <property type="entry name" value="Anticodon-bd_dom_sf"/>
</dbReference>
<feature type="binding site" evidence="11">
    <location>
        <position position="141"/>
    </location>
    <ligand>
        <name>L-histidine</name>
        <dbReference type="ChEBI" id="CHEBI:57595"/>
    </ligand>
</feature>
<name>A0AAF0CH57_9PROT</name>
<dbReference type="InterPro" id="IPR004154">
    <property type="entry name" value="Anticodon-bd"/>
</dbReference>
<dbReference type="InterPro" id="IPR041715">
    <property type="entry name" value="HisRS-like_core"/>
</dbReference>
<feature type="binding site" evidence="11">
    <location>
        <position position="123"/>
    </location>
    <ligand>
        <name>L-histidine</name>
        <dbReference type="ChEBI" id="CHEBI:57595"/>
    </ligand>
</feature>
<comment type="catalytic activity">
    <reaction evidence="9 10">
        <text>tRNA(His) + L-histidine + ATP = L-histidyl-tRNA(His) + AMP + diphosphate + H(+)</text>
        <dbReference type="Rhea" id="RHEA:17313"/>
        <dbReference type="Rhea" id="RHEA-COMP:9665"/>
        <dbReference type="Rhea" id="RHEA-COMP:9689"/>
        <dbReference type="ChEBI" id="CHEBI:15378"/>
        <dbReference type="ChEBI" id="CHEBI:30616"/>
        <dbReference type="ChEBI" id="CHEBI:33019"/>
        <dbReference type="ChEBI" id="CHEBI:57595"/>
        <dbReference type="ChEBI" id="CHEBI:78442"/>
        <dbReference type="ChEBI" id="CHEBI:78527"/>
        <dbReference type="ChEBI" id="CHEBI:456215"/>
        <dbReference type="EC" id="6.1.1.21"/>
    </reaction>
</comment>
<keyword evidence="6 10" id="KW-0067">ATP-binding</keyword>